<proteinExistence type="predicted"/>
<dbReference type="CDD" id="cd00736">
    <property type="entry name" value="lambda_lys-like"/>
    <property type="match status" value="1"/>
</dbReference>
<dbReference type="EMBL" id="BK014959">
    <property type="protein sequence ID" value="DAD84350.1"/>
    <property type="molecule type" value="Genomic_DNA"/>
</dbReference>
<reference evidence="2" key="1">
    <citation type="journal article" date="2021" name="Proc. Natl. Acad. Sci. U.S.A.">
        <title>A Catalog of Tens of Thousands of Viruses from Human Metagenomes Reveals Hidden Associations with Chronic Diseases.</title>
        <authorList>
            <person name="Tisza M.J."/>
            <person name="Buck C.B."/>
        </authorList>
    </citation>
    <scope>NUCLEOTIDE SEQUENCE</scope>
    <source>
        <strain evidence="2">CtUS21</strain>
    </source>
</reference>
<accession>A0A8S5MPZ0</accession>
<evidence type="ECO:0000313" key="2">
    <source>
        <dbReference type="EMBL" id="DAD84350.1"/>
    </source>
</evidence>
<organism evidence="2">
    <name type="scientific">Podoviridae sp. ctUS21</name>
    <dbReference type="NCBI Taxonomy" id="2826557"/>
    <lineage>
        <taxon>Viruses</taxon>
        <taxon>Duplodnaviria</taxon>
        <taxon>Heunggongvirae</taxon>
        <taxon>Uroviricota</taxon>
        <taxon>Caudoviricetes</taxon>
    </lineage>
</organism>
<feature type="region of interest" description="Disordered" evidence="1">
    <location>
        <begin position="172"/>
        <end position="195"/>
    </location>
</feature>
<protein>
    <submittedName>
        <fullName evidence="2">Lysozyme</fullName>
    </submittedName>
</protein>
<dbReference type="SUPFAM" id="SSF53955">
    <property type="entry name" value="Lysozyme-like"/>
    <property type="match status" value="1"/>
</dbReference>
<evidence type="ECO:0000256" key="1">
    <source>
        <dbReference type="SAM" id="MobiDB-lite"/>
    </source>
</evidence>
<sequence length="229" mass="25223">MATRAELEKHLDDPRVQAFLAMIRDAEGTSKGADPYRVYGGSHKNQLESLDKPTFHKWGFKQTDGKNNSSTATGAYQFLERTWKDEAKKLGLKDFSPESQDLAAVSLLSQNGALKEILSGDFNKAVAKSNRTWASLPGSPYSQKTRSTEFVNSSIQRHLGDAPEEGNQYAAVEEPQNPKTTPVVSKTSTSQTPPVMESVAKIEDVAKTANVLHSLLTLAVKVWGLFRKR</sequence>
<dbReference type="InterPro" id="IPR023346">
    <property type="entry name" value="Lysozyme-like_dom_sf"/>
</dbReference>
<name>A0A8S5MPZ0_9CAUD</name>
<feature type="compositionally biased region" description="Low complexity" evidence="1">
    <location>
        <begin position="178"/>
        <end position="195"/>
    </location>
</feature>
<dbReference type="Gene3D" id="1.10.530.10">
    <property type="match status" value="1"/>
</dbReference>